<keyword evidence="3" id="KW-0732">Signal</keyword>
<gene>
    <name evidence="4" type="ORF">SAMN05661093_05543</name>
</gene>
<dbReference type="Proteomes" id="UP000192674">
    <property type="component" value="Unassembled WGS sequence"/>
</dbReference>
<evidence type="ECO:0000313" key="4">
    <source>
        <dbReference type="EMBL" id="SMD16557.1"/>
    </source>
</evidence>
<sequence>MQLSLHLNAKAVVGSARPCHSVRMTRPRRAFLGVLAAVLITAVPGCGLLSGEEPVTPGVEQAKIRLGVLPIVDVAPVHLAIKKGYFRDEGVEIELQTIQGGAAGIPGLVNGELDVTFGNWVSFLSAQAKGAADLKLVADGYRAKPDMFLVVTTPDSAVKTPADLVNKKVAVNTRANVAELAVRAAMKAKGLDANTVQFAEMPFPDMQAALQRKDVDAALLVEPFITRAMQQIGAVPVLDTITGDAVDLPIGGYATSTKFAQQRPKTIDAFRRALVKAQRDAGDKAEVQSVVTGYAKVDPAIAQVLRLGLYPSTIDVERLKGVVALMKANGMLTEDVDPGKMLL</sequence>
<dbReference type="GO" id="GO:0042597">
    <property type="term" value="C:periplasmic space"/>
    <property type="evidence" value="ECO:0007669"/>
    <property type="project" value="UniProtKB-SubCell"/>
</dbReference>
<dbReference type="Gene3D" id="3.40.190.10">
    <property type="entry name" value="Periplasmic binding protein-like II"/>
    <property type="match status" value="2"/>
</dbReference>
<name>A0A1Y5XTT7_KIBAR</name>
<dbReference type="PANTHER" id="PTHR30024:SF47">
    <property type="entry name" value="TAURINE-BINDING PERIPLASMIC PROTEIN"/>
    <property type="match status" value="1"/>
</dbReference>
<accession>A0A1Y5XTT7</accession>
<organism evidence="4 5">
    <name type="scientific">Kibdelosporangium aridum</name>
    <dbReference type="NCBI Taxonomy" id="2030"/>
    <lineage>
        <taxon>Bacteria</taxon>
        <taxon>Bacillati</taxon>
        <taxon>Actinomycetota</taxon>
        <taxon>Actinomycetes</taxon>
        <taxon>Pseudonocardiales</taxon>
        <taxon>Pseudonocardiaceae</taxon>
        <taxon>Kibdelosporangium</taxon>
    </lineage>
</organism>
<comment type="subcellular location">
    <subcellularLocation>
        <location evidence="1">Periplasm</location>
    </subcellularLocation>
</comment>
<dbReference type="Pfam" id="PF13379">
    <property type="entry name" value="NMT1_2"/>
    <property type="match status" value="1"/>
</dbReference>
<evidence type="ECO:0000256" key="2">
    <source>
        <dbReference type="ARBA" id="ARBA00010742"/>
    </source>
</evidence>
<proteinExistence type="inferred from homology"/>
<evidence type="ECO:0000256" key="1">
    <source>
        <dbReference type="ARBA" id="ARBA00004418"/>
    </source>
</evidence>
<evidence type="ECO:0000256" key="3">
    <source>
        <dbReference type="ARBA" id="ARBA00022729"/>
    </source>
</evidence>
<keyword evidence="5" id="KW-1185">Reference proteome</keyword>
<dbReference type="PANTHER" id="PTHR30024">
    <property type="entry name" value="ALIPHATIC SULFONATES-BINDING PROTEIN-RELATED"/>
    <property type="match status" value="1"/>
</dbReference>
<dbReference type="AlphaFoldDB" id="A0A1Y5XTT7"/>
<reference evidence="4 5" key="1">
    <citation type="submission" date="2017-04" db="EMBL/GenBank/DDBJ databases">
        <authorList>
            <person name="Afonso C.L."/>
            <person name="Miller P.J."/>
            <person name="Scott M.A."/>
            <person name="Spackman E."/>
            <person name="Goraichik I."/>
            <person name="Dimitrov K.M."/>
            <person name="Suarez D.L."/>
            <person name="Swayne D.E."/>
        </authorList>
    </citation>
    <scope>NUCLEOTIDE SEQUENCE [LARGE SCALE GENOMIC DNA]</scope>
    <source>
        <strain evidence="4 5">DSM 43828</strain>
    </source>
</reference>
<dbReference type="SUPFAM" id="SSF53850">
    <property type="entry name" value="Periplasmic binding protein-like II"/>
    <property type="match status" value="1"/>
</dbReference>
<protein>
    <submittedName>
        <fullName evidence="4">NitT/TauT family transport system substrate-binding protein</fullName>
    </submittedName>
</protein>
<comment type="similarity">
    <text evidence="2">Belongs to the bacterial solute-binding protein SsuA/TauA family.</text>
</comment>
<evidence type="ECO:0000313" key="5">
    <source>
        <dbReference type="Proteomes" id="UP000192674"/>
    </source>
</evidence>
<dbReference type="EMBL" id="FWXV01000004">
    <property type="protein sequence ID" value="SMD16557.1"/>
    <property type="molecule type" value="Genomic_DNA"/>
</dbReference>